<dbReference type="InterPro" id="IPR013833">
    <property type="entry name" value="Cyt_c_oxidase_su3_a-hlx"/>
</dbReference>
<dbReference type="AlphaFoldDB" id="A8VU39"/>
<dbReference type="GO" id="GO:0016020">
    <property type="term" value="C:membrane"/>
    <property type="evidence" value="ECO:0007669"/>
    <property type="project" value="UniProtKB-SubCell"/>
</dbReference>
<keyword evidence="4 8" id="KW-0812">Transmembrane</keyword>
<protein>
    <recommendedName>
        <fullName evidence="3 8">Cytochrome c oxidase subunit 3</fullName>
    </recommendedName>
</protein>
<accession>A8VU39</accession>
<evidence type="ECO:0000256" key="5">
    <source>
        <dbReference type="ARBA" id="ARBA00022967"/>
    </source>
</evidence>
<comment type="subcellular location">
    <subcellularLocation>
        <location evidence="1">Membrane</location>
        <topology evidence="1">Multi-pass membrane protein</topology>
    </subcellularLocation>
</comment>
<evidence type="ECO:0000256" key="4">
    <source>
        <dbReference type="ARBA" id="ARBA00022692"/>
    </source>
</evidence>
<evidence type="ECO:0000256" key="9">
    <source>
        <dbReference type="SAM" id="Phobius"/>
    </source>
</evidence>
<dbReference type="Gene3D" id="1.20.120.80">
    <property type="entry name" value="Cytochrome c oxidase, subunit III, four-helix bundle"/>
    <property type="match status" value="1"/>
</dbReference>
<name>A8VU39_9NEOP</name>
<dbReference type="InterPro" id="IPR035973">
    <property type="entry name" value="Cyt_c_oxidase_su3-like_sf"/>
</dbReference>
<gene>
    <name evidence="11" type="primary">COX3</name>
</gene>
<dbReference type="InterPro" id="IPR000298">
    <property type="entry name" value="Cyt_c_oxidase-like_su3"/>
</dbReference>
<dbReference type="Gene3D" id="1.10.287.70">
    <property type="match status" value="1"/>
</dbReference>
<proteinExistence type="inferred from homology"/>
<evidence type="ECO:0000259" key="10">
    <source>
        <dbReference type="PROSITE" id="PS50253"/>
    </source>
</evidence>
<evidence type="ECO:0000256" key="1">
    <source>
        <dbReference type="ARBA" id="ARBA00004141"/>
    </source>
</evidence>
<dbReference type="EMBL" id="EU183542">
    <property type="protein sequence ID" value="ABW20544.1"/>
    <property type="molecule type" value="Genomic_DNA"/>
</dbReference>
<comment type="function">
    <text evidence="8">Component of the cytochrome c oxidase, the last enzyme in the mitochondrial electron transport chain which drives oxidative phosphorylation. The respiratory chain contains 3 multisubunit complexes succinate dehydrogenase (complex II, CII), ubiquinol-cytochrome c oxidoreductase (cytochrome b-c1 complex, complex III, CIII) and cytochrome c oxidase (complex IV, CIV), that cooperate to transfer electrons derived from NADH and succinate to molecular oxygen, creating an electrochemical gradient over the inner membrane that drives transmembrane transport and the ATP synthase. Cytochrome c oxidase is the component of the respiratory chain that catalyzes the reduction of oxygen to water. Electrons originating from reduced cytochrome c in the intermembrane space (IMS) are transferred via the dinuclear copper A center (CU(A)) of subunit 2 and heme A of subunit 1 to the active site in subunit 1, a binuclear center (BNC) formed by heme A3 and copper B (CU(B)). The BNC reduces molecular oxygen to 2 water molecules using 4 electrons from cytochrome c in the IMS and 4 protons from the mitochondrial matrix.</text>
</comment>
<feature type="transmembrane region" description="Helical" evidence="9">
    <location>
        <begin position="195"/>
        <end position="219"/>
    </location>
</feature>
<dbReference type="InterPro" id="IPR024791">
    <property type="entry name" value="Cyt_c/ubiquinol_Oxase_su3"/>
</dbReference>
<feature type="domain" description="Heme-copper oxidase subunit III family profile" evidence="10">
    <location>
        <begin position="3"/>
        <end position="260"/>
    </location>
</feature>
<evidence type="ECO:0000256" key="3">
    <source>
        <dbReference type="ARBA" id="ARBA00015944"/>
    </source>
</evidence>
<dbReference type="GO" id="GO:0006123">
    <property type="term" value="P:mitochondrial electron transport, cytochrome c to oxygen"/>
    <property type="evidence" value="ECO:0007669"/>
    <property type="project" value="TreeGrafter"/>
</dbReference>
<keyword evidence="8 11" id="KW-0496">Mitochondrion</keyword>
<keyword evidence="5" id="KW-1278">Translocase</keyword>
<evidence type="ECO:0000256" key="6">
    <source>
        <dbReference type="ARBA" id="ARBA00022989"/>
    </source>
</evidence>
<feature type="transmembrane region" description="Helical" evidence="9">
    <location>
        <begin position="158"/>
        <end position="175"/>
    </location>
</feature>
<evidence type="ECO:0000256" key="7">
    <source>
        <dbReference type="ARBA" id="ARBA00023136"/>
    </source>
</evidence>
<dbReference type="PROSITE" id="PS50253">
    <property type="entry name" value="COX3"/>
    <property type="match status" value="1"/>
</dbReference>
<feature type="transmembrane region" description="Helical" evidence="9">
    <location>
        <begin position="239"/>
        <end position="257"/>
    </location>
</feature>
<evidence type="ECO:0000313" key="11">
    <source>
        <dbReference type="EMBL" id="ABW20544.1"/>
    </source>
</evidence>
<dbReference type="GO" id="GO:0005739">
    <property type="term" value="C:mitochondrion"/>
    <property type="evidence" value="ECO:0007669"/>
    <property type="project" value="TreeGrafter"/>
</dbReference>
<keyword evidence="7 9" id="KW-0472">Membrane</keyword>
<geneLocation type="mitochondrion" evidence="11"/>
<dbReference type="PANTHER" id="PTHR11403">
    <property type="entry name" value="CYTOCHROME C OXIDASE SUBUNIT III"/>
    <property type="match status" value="1"/>
</dbReference>
<sequence>MTQFHPFHMVQLSPWPLICSFSLFSMIILMYDFFNSSSLKSLIFAVLIQLLVLFEWWRDVCRESTFQGWHSSNVVRGLKIGFIMFICSEVLFFFSFFFGYFFLSLNPDVVFGGIWPPKGLMVVDFLSAPTLNSILLLSSGVSITWAHHSILESNLSEAKMGLVYTVFLGIMFSMIQLIEYYECSFTIADSPFGSMFFLATGFHGIHVLVGTIFIIISFVRLLNNQFSKNHHVGFEMSCWYWHFVDVVWLFLFVRVYWMEGM</sequence>
<dbReference type="CDD" id="cd01665">
    <property type="entry name" value="Cyt_c_Oxidase_III"/>
    <property type="match status" value="1"/>
</dbReference>
<dbReference type="GO" id="GO:0004129">
    <property type="term" value="F:cytochrome-c oxidase activity"/>
    <property type="evidence" value="ECO:0007669"/>
    <property type="project" value="InterPro"/>
</dbReference>
<dbReference type="SUPFAM" id="SSF81452">
    <property type="entry name" value="Cytochrome c oxidase subunit III-like"/>
    <property type="match status" value="1"/>
</dbReference>
<reference evidence="11" key="1">
    <citation type="journal article" date="2007" name="J. Mol. Evol.">
        <title>The mitochondrial genome of the screamer louse Bothriometopus (phthiraptera: ischnocera): effects of extensive gene rearrangements on the evolution of the genome.</title>
        <authorList>
            <person name="Cameron S.L."/>
            <person name="Johnson K.P."/>
            <person name="Whiting M.F."/>
        </authorList>
    </citation>
    <scope>NUCLEOTIDE SEQUENCE</scope>
</reference>
<dbReference type="PANTHER" id="PTHR11403:SF7">
    <property type="entry name" value="CYTOCHROME C OXIDASE SUBUNIT 3"/>
    <property type="match status" value="1"/>
</dbReference>
<comment type="similarity">
    <text evidence="2 8">Belongs to the cytochrome c oxidase subunit 3 family.</text>
</comment>
<keyword evidence="6 9" id="KW-1133">Transmembrane helix</keyword>
<feature type="transmembrane region" description="Helical" evidence="9">
    <location>
        <begin position="78"/>
        <end position="105"/>
    </location>
</feature>
<evidence type="ECO:0000256" key="8">
    <source>
        <dbReference type="RuleBase" id="RU003375"/>
    </source>
</evidence>
<organism evidence="11">
    <name type="scientific">Bothriometopus macrocnemis</name>
    <dbReference type="NCBI Taxonomy" id="475769"/>
    <lineage>
        <taxon>Eukaryota</taxon>
        <taxon>Metazoa</taxon>
        <taxon>Ecdysozoa</taxon>
        <taxon>Arthropoda</taxon>
        <taxon>Hexapoda</taxon>
        <taxon>Insecta</taxon>
        <taxon>Pterygota</taxon>
        <taxon>Neoptera</taxon>
        <taxon>Paraneoptera</taxon>
        <taxon>Psocodea</taxon>
        <taxon>Troctomorpha</taxon>
        <taxon>Phthiraptera</taxon>
        <taxon>Ischnocera</taxon>
        <taxon>Philopteridae</taxon>
        <taxon>Bothriometopus</taxon>
    </lineage>
</organism>
<feature type="transmembrane region" description="Helical" evidence="9">
    <location>
        <begin position="37"/>
        <end position="57"/>
    </location>
</feature>
<evidence type="ECO:0000256" key="2">
    <source>
        <dbReference type="ARBA" id="ARBA00010581"/>
    </source>
</evidence>
<feature type="transmembrane region" description="Helical" evidence="9">
    <location>
        <begin position="12"/>
        <end position="31"/>
    </location>
</feature>
<feature type="transmembrane region" description="Helical" evidence="9">
    <location>
        <begin position="125"/>
        <end position="146"/>
    </location>
</feature>
<dbReference type="Pfam" id="PF00510">
    <property type="entry name" value="COX3"/>
    <property type="match status" value="1"/>
</dbReference>
<dbReference type="InterPro" id="IPR033945">
    <property type="entry name" value="Cyt_c_oxase_su3_dom"/>
</dbReference>